<evidence type="ECO:0000313" key="4">
    <source>
        <dbReference type="EMBL" id="KAK7603502.1"/>
    </source>
</evidence>
<dbReference type="PANTHER" id="PTHR14963:SF1">
    <property type="entry name" value="RHO GTPASE-ACTIVATING PROTEIN CONUNDRUM"/>
    <property type="match status" value="1"/>
</dbReference>
<dbReference type="Gene3D" id="1.10.555.10">
    <property type="entry name" value="Rho GTPase activation protein"/>
    <property type="match status" value="1"/>
</dbReference>
<dbReference type="AlphaFoldDB" id="A0AAN9TRE3"/>
<dbReference type="InterPro" id="IPR000198">
    <property type="entry name" value="RhoGAP_dom"/>
</dbReference>
<name>A0AAN9TRE3_9HEMI</name>
<dbReference type="GO" id="GO:0005096">
    <property type="term" value="F:GTPase activator activity"/>
    <property type="evidence" value="ECO:0007669"/>
    <property type="project" value="UniProtKB-KW"/>
</dbReference>
<dbReference type="PANTHER" id="PTHR14963">
    <property type="entry name" value="RHO GTPASE ACTIVATING PROTEIN 18,19-RELATED"/>
    <property type="match status" value="1"/>
</dbReference>
<dbReference type="SMART" id="SM00324">
    <property type="entry name" value="RhoGAP"/>
    <property type="match status" value="1"/>
</dbReference>
<feature type="domain" description="Rho-GAP" evidence="3">
    <location>
        <begin position="338"/>
        <end position="542"/>
    </location>
</feature>
<comment type="caution">
    <text evidence="4">The sequence shown here is derived from an EMBL/GenBank/DDBJ whole genome shotgun (WGS) entry which is preliminary data.</text>
</comment>
<sequence>METDVSQDFQDYWNEYRIVTSDEKLCEDDNLQSQSKSDDEGLDEAEWLVLAGLSHLTDSYLRGQEIEETELEPVMNVLSLHQANAVRRRVHSLNQTIKHRPRAKHKKPDIRDVFKNVEDSKPVESKSSNKLDKNVSKIDPDPHFPPFSSLPDYININCSSTVVDAKIPSKEENIPTRREIFRRVIKPDKDVVASENADGITMLAFQRFGTVRDSNASKNCYQSPVISSTQNRNATTDPEEENVTNIKEPNNTLSLGFEYMWQQPTNWKSEDEQINVQNEEENILGSTWVDTLSEEDLVKLRPLLFVELSAVFDKAANPFPKIKPHKRKRKQEGNIFGCSLSSLVEKDVNVSKERCHVPLIFRKLLHEMEKRGLTEEGVLRVAGNKAKTENLCQAIEKDFYVEPQEIDQMLERCAIHDLTAIFKKLLRELPEPILTNELINLFYQSHRLTECEKVLNLLVLLLPVENRLTLLAIISFMRKLVKHESENKMTQHNVAMIIAPSIFPPRYIQIDKTNGNLHAQVGLAAVSCRITETLMNCFDRLNKVPCPLVTQLRHINELDKFRLKENSPMRKFLGNKKSTKGEMIMRQIDNEVDFQEGVIRVNAPQFNLYNTPIVLGKNTTAGEVVLNIAEIGSKCPSRNVNSKQLRRKDMKQRVLTELAPNGNLSCLLATADSDTALRTHFLYEIGGNIGQRCLEPTAIVNAVYKLNPNAEWLLKCDHRNAAKYNN</sequence>
<dbReference type="SUPFAM" id="SSF48350">
    <property type="entry name" value="GTPase activation domain, GAP"/>
    <property type="match status" value="1"/>
</dbReference>
<dbReference type="Pfam" id="PF25442">
    <property type="entry name" value="Ubiquitin_RHG40_C"/>
    <property type="match status" value="1"/>
</dbReference>
<proteinExistence type="predicted"/>
<reference evidence="4 5" key="1">
    <citation type="submission" date="2024-03" db="EMBL/GenBank/DDBJ databases">
        <title>Adaptation during the transition from Ophiocordyceps entomopathogen to insect associate is accompanied by gene loss and intensified selection.</title>
        <authorList>
            <person name="Ward C.M."/>
            <person name="Onetto C.A."/>
            <person name="Borneman A.R."/>
        </authorList>
    </citation>
    <scope>NUCLEOTIDE SEQUENCE [LARGE SCALE GENOMIC DNA]</scope>
    <source>
        <strain evidence="4">AWRI1</strain>
        <tissue evidence="4">Single Adult Female</tissue>
    </source>
</reference>
<evidence type="ECO:0000259" key="3">
    <source>
        <dbReference type="PROSITE" id="PS50238"/>
    </source>
</evidence>
<accession>A0AAN9TRE3</accession>
<evidence type="ECO:0000256" key="2">
    <source>
        <dbReference type="SAM" id="MobiDB-lite"/>
    </source>
</evidence>
<organism evidence="4 5">
    <name type="scientific">Parthenolecanium corni</name>
    <dbReference type="NCBI Taxonomy" id="536013"/>
    <lineage>
        <taxon>Eukaryota</taxon>
        <taxon>Metazoa</taxon>
        <taxon>Ecdysozoa</taxon>
        <taxon>Arthropoda</taxon>
        <taxon>Hexapoda</taxon>
        <taxon>Insecta</taxon>
        <taxon>Pterygota</taxon>
        <taxon>Neoptera</taxon>
        <taxon>Paraneoptera</taxon>
        <taxon>Hemiptera</taxon>
        <taxon>Sternorrhyncha</taxon>
        <taxon>Coccoidea</taxon>
        <taxon>Coccidae</taxon>
        <taxon>Parthenolecanium</taxon>
    </lineage>
</organism>
<dbReference type="PROSITE" id="PS50238">
    <property type="entry name" value="RHOGAP"/>
    <property type="match status" value="1"/>
</dbReference>
<keyword evidence="5" id="KW-1185">Reference proteome</keyword>
<evidence type="ECO:0000313" key="5">
    <source>
        <dbReference type="Proteomes" id="UP001367676"/>
    </source>
</evidence>
<dbReference type="Proteomes" id="UP001367676">
    <property type="component" value="Unassembled WGS sequence"/>
</dbReference>
<dbReference type="GO" id="GO:0007165">
    <property type="term" value="P:signal transduction"/>
    <property type="evidence" value="ECO:0007669"/>
    <property type="project" value="InterPro"/>
</dbReference>
<feature type="region of interest" description="Disordered" evidence="2">
    <location>
        <begin position="118"/>
        <end position="140"/>
    </location>
</feature>
<dbReference type="InterPro" id="IPR057323">
    <property type="entry name" value="RHG40/28/18_ubiquitin"/>
</dbReference>
<dbReference type="Pfam" id="PF00620">
    <property type="entry name" value="RhoGAP"/>
    <property type="match status" value="1"/>
</dbReference>
<dbReference type="EMBL" id="JBBCAQ010000006">
    <property type="protein sequence ID" value="KAK7603502.1"/>
    <property type="molecule type" value="Genomic_DNA"/>
</dbReference>
<dbReference type="GO" id="GO:0030833">
    <property type="term" value="P:regulation of actin filament polymerization"/>
    <property type="evidence" value="ECO:0007669"/>
    <property type="project" value="TreeGrafter"/>
</dbReference>
<evidence type="ECO:0000256" key="1">
    <source>
        <dbReference type="ARBA" id="ARBA00022468"/>
    </source>
</evidence>
<dbReference type="InterPro" id="IPR008936">
    <property type="entry name" value="Rho_GTPase_activation_prot"/>
</dbReference>
<keyword evidence="1" id="KW-0343">GTPase activation</keyword>
<gene>
    <name evidence="4" type="ORF">V9T40_003501</name>
</gene>
<dbReference type="GO" id="GO:0051056">
    <property type="term" value="P:regulation of small GTPase mediated signal transduction"/>
    <property type="evidence" value="ECO:0007669"/>
    <property type="project" value="TreeGrafter"/>
</dbReference>
<protein>
    <recommendedName>
        <fullName evidence="3">Rho-GAP domain-containing protein</fullName>
    </recommendedName>
</protein>
<dbReference type="GO" id="GO:0005737">
    <property type="term" value="C:cytoplasm"/>
    <property type="evidence" value="ECO:0007669"/>
    <property type="project" value="TreeGrafter"/>
</dbReference>